<dbReference type="PROSITE" id="PS50290">
    <property type="entry name" value="PI3_4_KINASE_3"/>
    <property type="match status" value="1"/>
</dbReference>
<feature type="compositionally biased region" description="Pro residues" evidence="4">
    <location>
        <begin position="5432"/>
        <end position="5445"/>
    </location>
</feature>
<dbReference type="Gene3D" id="3.30.1010.10">
    <property type="entry name" value="Phosphatidylinositol 3-kinase Catalytic Subunit, Chain A, domain 4"/>
    <property type="match status" value="1"/>
</dbReference>
<feature type="region of interest" description="Disordered" evidence="4">
    <location>
        <begin position="5820"/>
        <end position="5855"/>
    </location>
</feature>
<feature type="region of interest" description="Disordered" evidence="4">
    <location>
        <begin position="7202"/>
        <end position="7226"/>
    </location>
</feature>
<feature type="compositionally biased region" description="Low complexity" evidence="4">
    <location>
        <begin position="3903"/>
        <end position="3930"/>
    </location>
</feature>
<feature type="region of interest" description="Disordered" evidence="4">
    <location>
        <begin position="1865"/>
        <end position="1944"/>
    </location>
</feature>
<evidence type="ECO:0000256" key="1">
    <source>
        <dbReference type="ARBA" id="ARBA00006209"/>
    </source>
</evidence>
<feature type="region of interest" description="Disordered" evidence="4">
    <location>
        <begin position="3620"/>
        <end position="3729"/>
    </location>
</feature>
<feature type="compositionally biased region" description="Low complexity" evidence="4">
    <location>
        <begin position="642"/>
        <end position="655"/>
    </location>
</feature>
<keyword evidence="7" id="KW-1185">Reference proteome</keyword>
<feature type="region of interest" description="Disordered" evidence="4">
    <location>
        <begin position="6752"/>
        <end position="6776"/>
    </location>
</feature>
<dbReference type="STRING" id="94643.A0A2A9MHR4"/>
<feature type="region of interest" description="Disordered" evidence="4">
    <location>
        <begin position="5239"/>
        <end position="5283"/>
    </location>
</feature>
<feature type="region of interest" description="Disordered" evidence="4">
    <location>
        <begin position="5418"/>
        <end position="5446"/>
    </location>
</feature>
<evidence type="ECO:0000259" key="5">
    <source>
        <dbReference type="PROSITE" id="PS50290"/>
    </source>
</evidence>
<evidence type="ECO:0000256" key="4">
    <source>
        <dbReference type="SAM" id="MobiDB-lite"/>
    </source>
</evidence>
<feature type="region of interest" description="Disordered" evidence="4">
    <location>
        <begin position="6384"/>
        <end position="6435"/>
    </location>
</feature>
<feature type="compositionally biased region" description="Low complexity" evidence="4">
    <location>
        <begin position="3643"/>
        <end position="3658"/>
    </location>
</feature>
<feature type="region of interest" description="Disordered" evidence="4">
    <location>
        <begin position="3768"/>
        <end position="3870"/>
    </location>
</feature>
<feature type="region of interest" description="Disordered" evidence="4">
    <location>
        <begin position="1"/>
        <end position="151"/>
    </location>
</feature>
<feature type="compositionally biased region" description="Polar residues" evidence="4">
    <location>
        <begin position="4346"/>
        <end position="4356"/>
    </location>
</feature>
<feature type="compositionally biased region" description="Basic and acidic residues" evidence="4">
    <location>
        <begin position="7279"/>
        <end position="7297"/>
    </location>
</feature>
<feature type="region of interest" description="Disordered" evidence="4">
    <location>
        <begin position="4090"/>
        <end position="4109"/>
    </location>
</feature>
<dbReference type="Pfam" id="PF00454">
    <property type="entry name" value="PI3_PI4_kinase"/>
    <property type="match status" value="1"/>
</dbReference>
<feature type="compositionally biased region" description="Pro residues" evidence="4">
    <location>
        <begin position="7061"/>
        <end position="7076"/>
    </location>
</feature>
<feature type="compositionally biased region" description="Basic and acidic residues" evidence="4">
    <location>
        <begin position="3768"/>
        <end position="3777"/>
    </location>
</feature>
<organism evidence="6 7">
    <name type="scientific">Besnoitia besnoiti</name>
    <name type="common">Apicomplexan protozoan</name>
    <dbReference type="NCBI Taxonomy" id="94643"/>
    <lineage>
        <taxon>Eukaryota</taxon>
        <taxon>Sar</taxon>
        <taxon>Alveolata</taxon>
        <taxon>Apicomplexa</taxon>
        <taxon>Conoidasida</taxon>
        <taxon>Coccidia</taxon>
        <taxon>Eucoccidiorida</taxon>
        <taxon>Eimeriorina</taxon>
        <taxon>Sarcocystidae</taxon>
        <taxon>Besnoitia</taxon>
    </lineage>
</organism>
<comment type="similarity">
    <text evidence="1">Belongs to the PI3/PI4-kinase family. Type III PI4K subfamily.</text>
</comment>
<dbReference type="PANTHER" id="PTHR10048">
    <property type="entry name" value="PHOSPHATIDYLINOSITOL KINASE"/>
    <property type="match status" value="1"/>
</dbReference>
<dbReference type="SMART" id="SM00146">
    <property type="entry name" value="PI3Kc"/>
    <property type="match status" value="1"/>
</dbReference>
<feature type="region of interest" description="Disordered" evidence="4">
    <location>
        <begin position="1526"/>
        <end position="1573"/>
    </location>
</feature>
<feature type="region of interest" description="Disordered" evidence="4">
    <location>
        <begin position="3337"/>
        <end position="3356"/>
    </location>
</feature>
<dbReference type="InterPro" id="IPR018936">
    <property type="entry name" value="PI3/4_kinase_CS"/>
</dbReference>
<dbReference type="InterPro" id="IPR000403">
    <property type="entry name" value="PI3/4_kinase_cat_dom"/>
</dbReference>
<feature type="compositionally biased region" description="Basic and acidic residues" evidence="4">
    <location>
        <begin position="126"/>
        <end position="151"/>
    </location>
</feature>
<dbReference type="GO" id="GO:0005737">
    <property type="term" value="C:cytoplasm"/>
    <property type="evidence" value="ECO:0007669"/>
    <property type="project" value="TreeGrafter"/>
</dbReference>
<feature type="region of interest" description="Disordered" evidence="4">
    <location>
        <begin position="7326"/>
        <end position="7354"/>
    </location>
</feature>
<feature type="compositionally biased region" description="Basic and acidic residues" evidence="4">
    <location>
        <begin position="3663"/>
        <end position="3688"/>
    </location>
</feature>
<feature type="compositionally biased region" description="Basic and acidic residues" evidence="4">
    <location>
        <begin position="7505"/>
        <end position="7524"/>
    </location>
</feature>
<feature type="region of interest" description="Disordered" evidence="4">
    <location>
        <begin position="5486"/>
        <end position="5520"/>
    </location>
</feature>
<feature type="region of interest" description="Disordered" evidence="4">
    <location>
        <begin position="1041"/>
        <end position="1063"/>
    </location>
</feature>
<dbReference type="VEuPathDB" id="ToxoDB:BESB_058370"/>
<feature type="region of interest" description="Disordered" evidence="4">
    <location>
        <begin position="7392"/>
        <end position="7531"/>
    </location>
</feature>
<feature type="compositionally biased region" description="Polar residues" evidence="4">
    <location>
        <begin position="454"/>
        <end position="466"/>
    </location>
</feature>
<comment type="caution">
    <text evidence="6">The sequence shown here is derived from an EMBL/GenBank/DDBJ whole genome shotgun (WGS) entry which is preliminary data.</text>
</comment>
<dbReference type="GO" id="GO:0048015">
    <property type="term" value="P:phosphatidylinositol-mediated signaling"/>
    <property type="evidence" value="ECO:0007669"/>
    <property type="project" value="TreeGrafter"/>
</dbReference>
<feature type="compositionally biased region" description="Basic and acidic residues" evidence="4">
    <location>
        <begin position="3695"/>
        <end position="3710"/>
    </location>
</feature>
<dbReference type="GeneID" id="40310765"/>
<feature type="region of interest" description="Disordered" evidence="4">
    <location>
        <begin position="4149"/>
        <end position="4199"/>
    </location>
</feature>
<feature type="region of interest" description="Disordered" evidence="4">
    <location>
        <begin position="2232"/>
        <end position="2266"/>
    </location>
</feature>
<feature type="compositionally biased region" description="Basic and acidic residues" evidence="4">
    <location>
        <begin position="2585"/>
        <end position="2597"/>
    </location>
</feature>
<feature type="compositionally biased region" description="Basic and acidic residues" evidence="4">
    <location>
        <begin position="2469"/>
        <end position="2478"/>
    </location>
</feature>
<feature type="compositionally biased region" description="Basic and acidic residues" evidence="4">
    <location>
        <begin position="7211"/>
        <end position="7221"/>
    </location>
</feature>
<evidence type="ECO:0000256" key="2">
    <source>
        <dbReference type="ARBA" id="ARBA00022679"/>
    </source>
</evidence>
<feature type="compositionally biased region" description="Low complexity" evidence="4">
    <location>
        <begin position="2869"/>
        <end position="2903"/>
    </location>
</feature>
<feature type="compositionally biased region" description="Basic and acidic residues" evidence="4">
    <location>
        <begin position="669"/>
        <end position="678"/>
    </location>
</feature>
<feature type="region of interest" description="Disordered" evidence="4">
    <location>
        <begin position="535"/>
        <end position="565"/>
    </location>
</feature>
<feature type="region of interest" description="Disordered" evidence="4">
    <location>
        <begin position="4860"/>
        <end position="4904"/>
    </location>
</feature>
<feature type="region of interest" description="Disordered" evidence="4">
    <location>
        <begin position="4345"/>
        <end position="4373"/>
    </location>
</feature>
<feature type="compositionally biased region" description="Basic and acidic residues" evidence="4">
    <location>
        <begin position="72"/>
        <end position="87"/>
    </location>
</feature>
<dbReference type="PANTHER" id="PTHR10048:SF15">
    <property type="entry name" value="PHOSPHATIDYLINOSITOL 4-KINASE ALPHA"/>
    <property type="match status" value="1"/>
</dbReference>
<feature type="compositionally biased region" description="Basic and acidic residues" evidence="4">
    <location>
        <begin position="1898"/>
        <end position="1909"/>
    </location>
</feature>
<feature type="domain" description="PI3K/PI4K catalytic" evidence="5">
    <location>
        <begin position="6947"/>
        <end position="7715"/>
    </location>
</feature>
<feature type="compositionally biased region" description="Low complexity" evidence="4">
    <location>
        <begin position="4662"/>
        <end position="4671"/>
    </location>
</feature>
<feature type="region of interest" description="Disordered" evidence="4">
    <location>
        <begin position="2575"/>
        <end position="2627"/>
    </location>
</feature>
<feature type="region of interest" description="Disordered" evidence="4">
    <location>
        <begin position="7125"/>
        <end position="7157"/>
    </location>
</feature>
<dbReference type="PROSITE" id="PS00915">
    <property type="entry name" value="PI3_4_KINASE_1"/>
    <property type="match status" value="1"/>
</dbReference>
<feature type="compositionally biased region" description="Basic and acidic residues" evidence="4">
    <location>
        <begin position="2692"/>
        <end position="2721"/>
    </location>
</feature>
<evidence type="ECO:0000256" key="3">
    <source>
        <dbReference type="ARBA" id="ARBA00022777"/>
    </source>
</evidence>
<feature type="region of interest" description="Disordered" evidence="4">
    <location>
        <begin position="628"/>
        <end position="698"/>
    </location>
</feature>
<feature type="region of interest" description="Disordered" evidence="4">
    <location>
        <begin position="2447"/>
        <end position="2478"/>
    </location>
</feature>
<feature type="region of interest" description="Disordered" evidence="4">
    <location>
        <begin position="1302"/>
        <end position="1369"/>
    </location>
</feature>
<dbReference type="Gene3D" id="1.10.1070.11">
    <property type="entry name" value="Phosphatidylinositol 3-/4-kinase, catalytic domain"/>
    <property type="match status" value="1"/>
</dbReference>
<dbReference type="OrthoDB" id="10264149at2759"/>
<feature type="compositionally biased region" description="Low complexity" evidence="4">
    <location>
        <begin position="1771"/>
        <end position="1780"/>
    </location>
</feature>
<dbReference type="PROSITE" id="PS00916">
    <property type="entry name" value="PI3_4_KINASE_2"/>
    <property type="match status" value="1"/>
</dbReference>
<feature type="region of interest" description="Disordered" evidence="4">
    <location>
        <begin position="2866"/>
        <end position="2903"/>
    </location>
</feature>
<dbReference type="GO" id="GO:0005886">
    <property type="term" value="C:plasma membrane"/>
    <property type="evidence" value="ECO:0007669"/>
    <property type="project" value="TreeGrafter"/>
</dbReference>
<dbReference type="KEGG" id="bbes:BESB_058370"/>
<proteinExistence type="inferred from homology"/>
<feature type="region of interest" description="Disordered" evidence="4">
    <location>
        <begin position="269"/>
        <end position="309"/>
    </location>
</feature>
<feature type="compositionally biased region" description="Basic and acidic residues" evidence="4">
    <location>
        <begin position="5486"/>
        <end position="5512"/>
    </location>
</feature>
<protein>
    <recommendedName>
        <fullName evidence="5">PI3K/PI4K catalytic domain-containing protein</fullName>
    </recommendedName>
</protein>
<feature type="compositionally biased region" description="Low complexity" evidence="4">
    <location>
        <begin position="1328"/>
        <end position="1369"/>
    </location>
</feature>
<feature type="compositionally biased region" description="Low complexity" evidence="4">
    <location>
        <begin position="33"/>
        <end position="42"/>
    </location>
</feature>
<feature type="compositionally biased region" description="Basic and acidic residues" evidence="4">
    <location>
        <begin position="4893"/>
        <end position="4902"/>
    </location>
</feature>
<feature type="region of interest" description="Disordered" evidence="4">
    <location>
        <begin position="6184"/>
        <end position="6213"/>
    </location>
</feature>
<feature type="region of interest" description="Disordered" evidence="4">
    <location>
        <begin position="440"/>
        <end position="487"/>
    </location>
</feature>
<dbReference type="InterPro" id="IPR011009">
    <property type="entry name" value="Kinase-like_dom_sf"/>
</dbReference>
<feature type="region of interest" description="Disordered" evidence="4">
    <location>
        <begin position="7050"/>
        <end position="7079"/>
    </location>
</feature>
<feature type="compositionally biased region" description="Basic and acidic residues" evidence="4">
    <location>
        <begin position="2105"/>
        <end position="2114"/>
    </location>
</feature>
<evidence type="ECO:0000313" key="6">
    <source>
        <dbReference type="EMBL" id="PFH34950.1"/>
    </source>
</evidence>
<feature type="compositionally biased region" description="Basic and acidic residues" evidence="4">
    <location>
        <begin position="3401"/>
        <end position="3413"/>
    </location>
</feature>
<name>A0A2A9MHR4_BESBE</name>
<feature type="compositionally biased region" description="Low complexity" evidence="4">
    <location>
        <begin position="1535"/>
        <end position="1560"/>
    </location>
</feature>
<feature type="compositionally biased region" description="Polar residues" evidence="4">
    <location>
        <begin position="4861"/>
        <end position="4878"/>
    </location>
</feature>
<keyword evidence="2" id="KW-0808">Transferase</keyword>
<feature type="region of interest" description="Disordered" evidence="4">
    <location>
        <begin position="5625"/>
        <end position="5647"/>
    </location>
</feature>
<feature type="region of interest" description="Disordered" evidence="4">
    <location>
        <begin position="4638"/>
        <end position="4677"/>
    </location>
</feature>
<feature type="compositionally biased region" description="Polar residues" evidence="4">
    <location>
        <begin position="1561"/>
        <end position="1570"/>
    </location>
</feature>
<evidence type="ECO:0000313" key="7">
    <source>
        <dbReference type="Proteomes" id="UP000224006"/>
    </source>
</evidence>
<feature type="region of interest" description="Disordered" evidence="4">
    <location>
        <begin position="3398"/>
        <end position="3463"/>
    </location>
</feature>
<feature type="region of interest" description="Disordered" evidence="4">
    <location>
        <begin position="2095"/>
        <end position="2114"/>
    </location>
</feature>
<feature type="compositionally biased region" description="Basic and acidic residues" evidence="4">
    <location>
        <begin position="7408"/>
        <end position="7423"/>
    </location>
</feature>
<feature type="compositionally biased region" description="Basic and acidic residues" evidence="4">
    <location>
        <begin position="7331"/>
        <end position="7342"/>
    </location>
</feature>
<dbReference type="RefSeq" id="XP_029218959.1">
    <property type="nucleotide sequence ID" value="XM_029364251.1"/>
</dbReference>
<feature type="compositionally biased region" description="Low complexity" evidence="4">
    <location>
        <begin position="7050"/>
        <end position="7060"/>
    </location>
</feature>
<feature type="region of interest" description="Disordered" evidence="4">
    <location>
        <begin position="4924"/>
        <end position="4943"/>
    </location>
</feature>
<feature type="compositionally biased region" description="Basic residues" evidence="4">
    <location>
        <begin position="5262"/>
        <end position="5274"/>
    </location>
</feature>
<dbReference type="InterPro" id="IPR015433">
    <property type="entry name" value="PI3/4_kinase"/>
</dbReference>
<feature type="compositionally biased region" description="Basic and acidic residues" evidence="4">
    <location>
        <begin position="6252"/>
        <end position="6275"/>
    </location>
</feature>
<feature type="region of interest" description="Disordered" evidence="4">
    <location>
        <begin position="1439"/>
        <end position="1474"/>
    </location>
</feature>
<gene>
    <name evidence="6" type="ORF">BESB_058370</name>
</gene>
<feature type="region of interest" description="Disordered" evidence="4">
    <location>
        <begin position="2293"/>
        <end position="2329"/>
    </location>
</feature>
<dbReference type="GO" id="GO:0004430">
    <property type="term" value="F:1-phosphatidylinositol 4-kinase activity"/>
    <property type="evidence" value="ECO:0007669"/>
    <property type="project" value="TreeGrafter"/>
</dbReference>
<dbReference type="GO" id="GO:0046854">
    <property type="term" value="P:phosphatidylinositol phosphate biosynthetic process"/>
    <property type="evidence" value="ECO:0007669"/>
    <property type="project" value="InterPro"/>
</dbReference>
<feature type="region of interest" description="Disordered" evidence="4">
    <location>
        <begin position="3903"/>
        <end position="3932"/>
    </location>
</feature>
<feature type="compositionally biased region" description="Basic and acidic residues" evidence="4">
    <location>
        <begin position="5824"/>
        <end position="5833"/>
    </location>
</feature>
<feature type="compositionally biased region" description="Low complexity" evidence="4">
    <location>
        <begin position="6766"/>
        <end position="6776"/>
    </location>
</feature>
<feature type="region of interest" description="Disordered" evidence="4">
    <location>
        <begin position="6227"/>
        <end position="6288"/>
    </location>
</feature>
<feature type="compositionally biased region" description="Low complexity" evidence="4">
    <location>
        <begin position="7392"/>
        <end position="7404"/>
    </location>
</feature>
<feature type="compositionally biased region" description="Basic and acidic residues" evidence="4">
    <location>
        <begin position="2668"/>
        <end position="2683"/>
    </location>
</feature>
<sequence>MGFFAAGRRPSPAAAARPAAAASAGSDPQNGLSSSPSFSSSSRLPGAAFVPSNALMSAARRARRGPGSTHEQATDDDRRELPDEGKQGDGATSLHVHAVKDVVRAVGSEGSDGGRGLQSQVDPAECEVRGEAVPRAMGEGDRKERDNQSVRKRLRDERAAAPPLPLCLAPPPCLAFPPTQDIAYSLVQPSKPPASAVRAYFASLSIVGPEALLQFADGCALQFARERRRRQRRLLSLSSEELTDAAPSSPRLRVRDACSHCRGETDQASTFRFASSPREGAAPADGRSDSPPAETLGDRAHECGAPGDRTGAAEAPLLLSAARAEFVCAARFSPLAPPEKAGSSPRRGGFATGARDMTGTGGHEMQQIAETDSTAHHASFSWVDERVFLLALSLQRLPSVVWTRFSGALLAIRDTQRLSSPGASPSCDCRLRIGPRARSSPSLERLYPDPPLTASLSPLARQSSEPASAPHSGGSPAGPVGGEPLRSTTALGAEERGGTGTATRLEAGAPPEAFRSSVAVGAGVARGAATDEWAPTWTERGPFSGSLAAQPDRTAGSDGRAAQGFSDRRCMGERPGGEATACAHALFARTVYKRRLGGGARLGMQPVLTERFARMPQESLAHKNFPAAVSSSFSPSPPPAPSGGASLSSASSAAACGGTDRAAEGAFGSERERREKAARAALGEAAAPVSEGSHRRDGTEAIVAQEQGRMQRLCGKRLDTGGDGGWGRPRSRRGSFRELTFPCSRREREASGQGGVAAHFCLVATQQPECDFLYLPDVPPFDFALLDSSASSSSLTDHRGVILPSRLLLRGSAFWSRLQRPLEACSDPGHAAEQRRQAEGARLRDFLQSRRKRAERASLLSGFLSAYAQNPLLGNAHSHYEDESTSLRFLFEWAQTGNAARRAALLLSRAHAIGSPSCSPLASLSRPPVSPQRMSVTTESATAFESNGMFQAKSLPPSTSGQGTAIASAFLDTLVVHWLRCLLASATAVAALSKSPSAVPGAVAGRAAGAPHAFTSPESDQTAVPPRSMCNEAERAQAAAGLSCRPPRSPALPTSVSPSNSGSPSATYVSAHETVGRICGLAACLAGCLQLGVLPPAAATSPGSAFASCLFSLASLLTGELQPQRLATCLLATVFYELYVSSSNAALTSSRGNYSASPASAGPLPRFAVSSVSPAGSSALSASAAWGVSQVVDAEGAADVRVSQFFSQCVPALLHSCAGRRQCFLLILVLSELRDVALLFLAAVHTLLPPPRLLLPNCPSLVAPLQTPGLRGSAPHLLVESLGAILEHELVLALRGLRNSSRRMPRKRMTASAARPHAGEASKHMKHAAATTASRRQASLPASRCHSSSPSSPPSCASPTSPSSGSPSSPLDWASSPVCLLDARKAGALSAAAVASAARSLSTRVWGWWVEGVFLRTALAVSLSLPLNVPVAAVAPPSSSVSRLATPRNDPDDANALAERGRGRRRSMDNPALRPAEGTELMRAWVEVVRRVSVALIQQQRDAARAAAGRKRISRFRAELLRHMPRQFGLPPSPRLSLTPSSSPSFRSSASSGSMHASPTWRSSPSQTSPRRLLRQAGRSMLRNSEAARAATGLMDHRCRLLFFAGLSVAGHLPSIMSAVFDCHENAPVAAACGAGSKKGDERLTVEPLLSCESDSAELSPPALKFLSSLLSSFSESPWNSFASPLHSSALACSLASARDCSADSPRDGDCEAAECLQKKRWTRKRPRSAACDRLIACGVLGLLEGVSQTEVACAAAEEPAPRQESRRSARSGSEGADAAEGLDDAGPHSGTFFIFEAVLEDMLVHKCCRVLLDLLRATTPLKRAELVSLLVFLLRLLDLQIRFLARFLASSLFCASALPSARGLRPATPAVGSGAPRSSLPLRGRSVAPEGSVADAADPHEPRRHAGEGGKPPQVVGFDLESEPHDAGREPAQADVRRGDTGRLARATSEEIRGYRQPWYCRLLSEEARRDPSAGGAIFDDMPGLLSCIALLLARFLSYERQRFGATAASSPGPGEPFSAELGHVATLVRGLFYQLLRLCCSDGWRCAVSSPSPRASCTLLSCLSSRRLDAQREEEVGARERASGRSLRLRSFSSSHLTRRRTAGHDAERAKRGAETWRSIGEGACSDEDRKHRCRDAEAALEITCWLAKTFQADVLSQLIQFAHAGEGRQRLKAKAPVPAALVQKEVLKTQLITLFQRSLFVAIASALHCAARVSCGPLCAAPATQGARGVNASASEHASRDRRGTERREGCRQSARSEEISEGAAEAPSFAKKCRLSLLRLLGRARLPSAPSVADVGTQSSSVSMLPAPAGALRGGGGERRPGASRLAAGDCGLTRTSSREEEAAAVSLFGDEGGEYGLFLDSWGSPHVEGWSPHGPPAIQPFAPALKAAAAFVVREQLFLLGHSLTASSSSSASLSCSAAPSLFARLLCSVDCVDADAGRGACAPGPAPATRQPRAPAPAGADGAAEREEGDSFRVDVSRQARAATKACRQAAAQIWLLVARERVGALLGAAGAAASASSRTSAASASQLVRLPSLPTLPICSSLSSASSLAASSRSPPVSLGVHAVAEGDATASVRRRSSRDSLAENVRPRVDAAPSPGRTRSREASQGRGGEATENKASAWPPGRELRLKLLRRVHALCQEEGLLQLAACLSPWSLTAEDCKEGMEQREAHGGHDEANGDGGNQAESRDQRNAESRQGEQRGSKEKPDAREKETAAADLPQEVWLPFSVFSWEDCERAPTRRHVLELLRQLLSAMIPDSARRLAERLSLPALWTAVAAQQLFQRRTEHLCSCSVAAFSACLLGSSRLSLAKLQATQPSTEPPNRTEARALFLLQEKLAEIAASRWLERLERGSAKASATAGWSPRSSAAPRPCASAAESSIRPPLSPSSSFPSAAPVAMQTRGGEPALVFASLMGVGQACGLLLRTLQDLVSLSEAPCALIAALCDSLGGGAAPRASLSSPRDPFAAPLAAICSGSGLGDVHDELWMKQETVLRFLRRLFRATPSLLDSVDTLSALMQTFSALGESLLLVTTCVDRLSASAGEGSTTSPRARRGGDMRAALPGLCSPPTSLAFRPFFPLPTQPRVRAFAVSRAPRFLSPASSSSSFSASSSGAHVPGSSTGEGSLLLSSPPGKVRSASPSASPLHAASSLASCAPSAPDGSAKPAAASLLTGSECWRSSCERSDEESVEGRGTRHHSATGHLPQLEVGLSDGLAQALQRFLLSLFASLRMVLDRLAFVVWRTRSRGARHGDGGATISSLVLLLSFLLSAKRGMSRCRQIADLALLSGATSSRGCRLSSCASASSASWLAHAAALPPVLLVFEASTATRVPGVASGAERRPAPKSRSASPREFLKFMSPRELSPPPAPSGARFPSLSHSLRFLAGERTQAPFSVAEAREHGKPEREGCDGGIDGGLVRDAEAEKADDEPEEASFSFASSPHQTAWSSPSPPGFLSSLSPASPPPCGSCPLAPARLLVEEGDEGLSRQLLLLARQHGGKPFVVGEDERVRRAKQLFFAPCTCFRCSAASDASRVSSSQLRWQSAFASPEAMSHARDSAEARRHLAAPPMEQEGAGAETGEEGAGDFLESCQLNGGPLALVIPLPFCAAAGEPVSTRMPVPRLSTRTGKGAEEAQLEPCSQPSSSSSAFPGAAPSLHRLKNAEKAERGREEPRGAEGSDRDEHAGGLRGRATARDSWEARDGAEREGVAASLGGHQAETQKSNSEGAPRFSVFAHEESLCADAASLSVNGELAPIQSFNWGLREDATEETHSGRGPEAPAGAGGEANPSGSRVTETQGRECLGGRARRQRETGKRREEEEKTRLLDRGRDAPRPRVRKPFGFSFLPFTPPSANDHHHHPSRSPTVADAIGKRTRDVLRTDFAPRVLRIYFHGFLALPPASSSASLQTPGSPGASSPAPAHATPEPLLFSPPPAAALPPHVAAYVQEVVRSISERERRRREEARQRLDFGERFAFAFLLQLFGVSMRLESAAKKREPLDLLRLATRHKMHLQSLRETAAPANAAGAFCDAGKFEEACERQRRRSEARRGLWEWRRRSADGERGTEKTPREALVAHYYFRSQIPRKACAQVPDAADEPAEPRSATSHKWGFAGAEKVAAAARPLLRRSVSDDAVPRSLAQSVAEAWEGDFPNPHAKKASDAERRRGCRGGRGLAPDADEAKDSPPAADSDARRAAGGQAPSIGWPWVSSTLNALVDEFVFAAPPSSLPASRARTLPACGSPKHGLRPDNSWASDAPYACLAPASFSSFAFIFSRETLATICWQLLLSGVPQLAPYFGSAAPMQSASPPLAVVAPSAAVSPGLAVSRFASSSAAPLLRWGTGSALGESTASESDASGESGMDQGDWRHLGSHTSPGFAHSVSSWSPACADASPVFSFPPPPPVVAPCAAEGSGLSLFFQALLIRAVTAKRRGEREGGQGRCECEMSRDTKDSRAYVPARLPMAFASSAHAQEASHTLRLLASLLEPSAAWLAASPASDGLLVLSRDAARRAEDGGDGASTAGFARAAARAFASRQEDFSRRKEAIVEVLSLHASSLFSLFFSSASAQLEEAECDAAQATGPFQGARGGGGLSAKLAGKADVRRGSSKDMVSAEGSFGGLQDARVAFCGLGPRNAPAGVWASPGSDAEAACSHDANEADRRAAAAPGRSGSRVGQGAERHVSYSWTPGSWRDAASDELVEYKGTACSMRHPGAPGSSGGLSRCCGASRARHDGDIHRKKILDFGACAAALSPGETLLWLAAAAWTAALTTFSSCASSRISAHELMEVALAALELLRGVCALSQEPGFLSLALPVWTWFRVISQQEGFLRDVLAEPSAETGAESCGATQTCHTAQAARRHSCATHSAPASTHSLPSSLATADTPLRKPPVSDEEGGMRRADSLRATESNRSSVLLACASSQLPAASSAASSDEQSLASPRAGRAAPPRASAWSRLLRAFSLPHSSSTSSRPVSGCPSRAAETVALHAALGDDEMAFFSALLCSTWTSVVHESFAGQKDFLLDLEATESFLRAQEPATPLAEVDPAELDSSSPFNMSAYWGATAVSRAGKGAYAHRLLPLMQRVHRDTLVASFFLSRIDPLPSALLAASPPCSPARAAPFLVRETRLAAGLFALQTAERAALGAAVTSVAAAAKSTRRAQECIRSGGDASAWSTLKSSFFSLFSCRRAAAPRSRTVPSTLALPDFFLFDSASTAEASPAREVGGWNAGQIVSRVCGGGWRRARGRDAARDSTGRREGDGRTGQHTAKKRAQGTRRRSLERNAAFGQGSSSQKLLDATTGLLAQAEDAFLAASVAATACLLSSSVSLSATCVLPVHSFLASVASRAHAAPSWGVPLSEAPPQSSSSGASHSPWASELLLFLLLHTFRQPLAAPLPPPASQARVSPALLEAKVTFFFSPASSPFARSLSRTPSAGTPAPPHRAPSSPPAISPLRAKAEEGRAGEGGDAAAAGRLGFAARLSKSAREIDRDKVRAAEDKEKLSVDAAQDTRAKAEAAETPRPPWRPKVPVCFPDKAFASPPVGSLSSLLLLPLLPPAVASSHPHVLLAPPRSGLRKPRKLPKSTSLLAPDYARSPLSLDRRERLLGRARRSEAEADRGQSLLGLRADIQPFGRRRRSTKEETRGGVGAPKSPRGATCRFSCFSAFGNASSSLFLAPSFILESLSCGQASAAGACLSAALAVLSAEGLPPGDDGSESEEESRRRRGPRDRAVGARDEAWSWDEVEEADWQVDSGAGRRTFFNCSCGCLVCCFLRARQASACAGVGSLLAFFRRPTHELYLTSCACPLHLAAAPSLLSPALAADGASCAPPDRAEAKRTESEGAQGHPNERERQHGHAAPGDGAAAVCRGLPLSRFSSRSSSCSVPSLRLPPSADAPERLIALAKRCSRAREDEETLARKNFLLLSESLLVLFGGSPRSGAAASLLSRGRVRKRGEEPRLAKSGAKATTDTAMVKRIKASTRDAAAKQRPAEECGLSLPRCDGPWPRGDAFFFEESSDDERGSLTRDCRAWGSEREGPSAFSAEAVLDSNNRHAYAAPPHLASCLTFLPEWRIAFAMFTGASLSSSFTLFSRLEASAMRAPTGSADAHACPHLLSAFSFTAHQGDGDAHAATLLRLGSSVAAPSRCSAAASGGRARCREAAAASLNSEAPLCLIRLFLCDEVERVRAWAGMRRQGAAVPKGTGLSPAAASENARHSGAGDRAGLCDASESYSWGNGARRRRRQAARNAEASPRNPSAHPRQTDAEENSRDSPRAQEGDSKQDASSEASAQLGGRRLDATRRKAAVWRAMGKGACGAKRVVFLRQRHKKTRAMQAMSGAASRMTDLDTRMSCRSIFSRFPLIRRLCRWISPARSSAASVALLSSSLRASALRDGGNGIQQASARRERETATRGEPAKAGIERGRRRGRRSGAGRGSVRDTSNVRLRGNLPSSRFSLDSLFHGADLALVAAAVQRFRWPPEVLRESSSLRLWLEKREGRSSLLEICVEFPRSDRSSSESVFRFLLHYMGFFSSPPTASSPASEVASLSFFLPPAASSTPSASSPPLRASAPSTLASRLGTLCPFAGAFSWGAKRCRGEAALPAFLPASSANLLIYSFRFPLCFVLQFLAPAASVGLALAIARRIRESKTTSSGAAELLVPCLPLHASPRIAARRRERRLCGKSHAEHLQLRCAADAPPASGRLQPLFAGCERGGERVAGVAETSGDAGLALRRRDRLRCVSILFYRRRAAETCNARGREMLAQRRRRRLKERRDASSSPAAPFSSPSSLLSAGIFITMLRACAVRSLAACPPSLRGRLILPQLIQLMRVDVGRVVEALLLHQATCAQEESEAAALPEMFQAATEAAPDPSDRLARKCSRLQAALLLALPPERREVLRRQYAFWDALAALSGKARKVLPANERGAFLQSEIARLVSQVDLRDMTMPLDPSRLLTRVLSDSVTPLQSAAKVPYALTFETRSAAAAGVSSPRGREEETGEVSEVLSMVTCIFKMHDDVRQDQLALQIIQLAASAFHRVGVDVWLRPYKVVSMRVASPPLAAGAPACPPAAAAPQSPPPPDDPPASPPASAPRLSGLASLFAATAPPPQRTVCSSSASSACSLYSSSSICSSLPLALAASPQGMRPSPHPRAAGAMGADGEDAPETPAAREGLRASLLASRAAEAELGDSLHAANKERSRVPQLASRLAAAGAAKPAGGSAACGEVKREKTRRPDSVATAEAPISALGGLIELIPNTISRHHVGKKLNCSLPEFFAVTFNAVAAENAKAEPHRVFSRHAEREGKRNDKDATRTLCGAQRGRAEGEVRGRSSRALNSVAAIEEGSEQERDGREEIPAKRSSLSPAKCADTRAQGCQRKFESGAPRAEAADLQAAGKRKLFFPSIFVSSSPASSASSEAGRGAGAERRPVSESKANAERRRGKGSEGGAVAERREGRRPSASIDESAEPASRLHAPEELAPQSVWGRGETGPEPGRGRAGSSRLPASATSSQPRSVQRRLGSRDRTRADSGARVEKERDAAGLLRGNAEREEEDSLLTLSLLRARQPEEKRSLLYDLAVQNFIKSLAGYAVLSYILQIKDRHNGNLLISKQSGRVIHIDFGFVFDISPGHDLQFEKAPFKLTTEMVQLMGGHSRTEAFRFFTDLCVQGYLALREQADSIVTLVQAMLHSGLPCFKRQSLENLKWRFQLEASPEQAAAFMEARVMDAYDNFTTKAYDVVQHLQQGIDY</sequence>
<keyword evidence="3" id="KW-0418">Kinase</keyword>
<feature type="compositionally biased region" description="Low complexity" evidence="4">
    <location>
        <begin position="2447"/>
        <end position="2468"/>
    </location>
</feature>
<reference evidence="6 7" key="1">
    <citation type="submission" date="2017-09" db="EMBL/GenBank/DDBJ databases">
        <title>Genome sequencing of Besnoitia besnoiti strain Bb-Ger1.</title>
        <authorList>
            <person name="Schares G."/>
            <person name="Venepally P."/>
            <person name="Lorenzi H.A."/>
        </authorList>
    </citation>
    <scope>NUCLEOTIDE SEQUENCE [LARGE SCALE GENOMIC DNA]</scope>
    <source>
        <strain evidence="6 7">Bb-Ger1</strain>
    </source>
</reference>
<feature type="region of interest" description="Disordered" evidence="4">
    <location>
        <begin position="3104"/>
        <end position="3147"/>
    </location>
</feature>
<feature type="region of interest" description="Disordered" evidence="4">
    <location>
        <begin position="5701"/>
        <end position="5725"/>
    </location>
</feature>
<feature type="region of interest" description="Disordered" evidence="4">
    <location>
        <begin position="2668"/>
        <end position="2723"/>
    </location>
</feature>
<feature type="compositionally biased region" description="Basic and acidic residues" evidence="4">
    <location>
        <begin position="6394"/>
        <end position="6413"/>
    </location>
</feature>
<dbReference type="Proteomes" id="UP000224006">
    <property type="component" value="Chromosome V"/>
</dbReference>
<feature type="region of interest" description="Disordered" evidence="4">
    <location>
        <begin position="1758"/>
        <end position="1784"/>
    </location>
</feature>
<feature type="compositionally biased region" description="Basic and acidic residues" evidence="4">
    <location>
        <begin position="2240"/>
        <end position="2262"/>
    </location>
</feature>
<dbReference type="EMBL" id="NWUJ01000005">
    <property type="protein sequence ID" value="PFH34950.1"/>
    <property type="molecule type" value="Genomic_DNA"/>
</dbReference>
<dbReference type="InterPro" id="IPR036940">
    <property type="entry name" value="PI3/4_kinase_cat_sf"/>
</dbReference>
<dbReference type="SUPFAM" id="SSF56112">
    <property type="entry name" value="Protein kinase-like (PK-like)"/>
    <property type="match status" value="2"/>
</dbReference>
<feature type="region of interest" description="Disordered" evidence="4">
    <location>
        <begin position="7279"/>
        <end position="7299"/>
    </location>
</feature>
<accession>A0A2A9MHR4</accession>
<feature type="compositionally biased region" description="Low complexity" evidence="4">
    <location>
        <begin position="1"/>
        <end position="26"/>
    </location>
</feature>
<feature type="compositionally biased region" description="Basic and acidic residues" evidence="4">
    <location>
        <begin position="5241"/>
        <end position="5258"/>
    </location>
</feature>
<feature type="compositionally biased region" description="Low complexity" evidence="4">
    <location>
        <begin position="1053"/>
        <end position="1063"/>
    </location>
</feature>
<feature type="compositionally biased region" description="Basic and acidic residues" evidence="4">
    <location>
        <begin position="3812"/>
        <end position="3836"/>
    </location>
</feature>